<proteinExistence type="predicted"/>
<dbReference type="GO" id="GO:0009279">
    <property type="term" value="C:cell outer membrane"/>
    <property type="evidence" value="ECO:0007669"/>
    <property type="project" value="UniProtKB-SubCell"/>
</dbReference>
<protein>
    <submittedName>
        <fullName evidence="2">Efflux transporter, outer membrane factor (OMF) lipoprotein, NodT family</fullName>
    </submittedName>
</protein>
<dbReference type="Gene3D" id="1.20.1600.10">
    <property type="entry name" value="Outer membrane efflux proteins (OEP)"/>
    <property type="match status" value="1"/>
</dbReference>
<evidence type="ECO:0000313" key="2">
    <source>
        <dbReference type="EMBL" id="VFS67506.1"/>
    </source>
</evidence>
<keyword evidence="2" id="KW-0449">Lipoprotein</keyword>
<evidence type="ECO:0000256" key="1">
    <source>
        <dbReference type="SAM" id="MobiDB-lite"/>
    </source>
</evidence>
<dbReference type="Proteomes" id="UP000345637">
    <property type="component" value="Unassembled WGS sequence"/>
</dbReference>
<gene>
    <name evidence="2" type="ORF">NCTC12998_03349</name>
</gene>
<dbReference type="GO" id="GO:0015562">
    <property type="term" value="F:efflux transmembrane transporter activity"/>
    <property type="evidence" value="ECO:0007669"/>
    <property type="project" value="InterPro"/>
</dbReference>
<reference evidence="2 3" key="1">
    <citation type="submission" date="2019-03" db="EMBL/GenBank/DDBJ databases">
        <authorList>
            <consortium name="Pathogen Informatics"/>
        </authorList>
    </citation>
    <scope>NUCLEOTIDE SEQUENCE [LARGE SCALE GENOMIC DNA]</scope>
    <source>
        <strain evidence="2 3">NCTC12998</strain>
    </source>
</reference>
<feature type="compositionally biased region" description="Basic and acidic residues" evidence="1">
    <location>
        <begin position="86"/>
        <end position="96"/>
    </location>
</feature>
<evidence type="ECO:0000313" key="3">
    <source>
        <dbReference type="Proteomes" id="UP000345637"/>
    </source>
</evidence>
<dbReference type="EMBL" id="CAADJE010000023">
    <property type="protein sequence ID" value="VFS67506.1"/>
    <property type="molecule type" value="Genomic_DNA"/>
</dbReference>
<name>A0A485B4B8_RAOPL</name>
<sequence>MPVFSQLHEHYRDTVFQAAREVDDAAIAYANDKDEIVLLSQTGKAASRSLEIANTQYREGMADFQRVLDSQRALVQPTRTAGQQPRRGDARSDRAV</sequence>
<dbReference type="SUPFAM" id="SSF56954">
    <property type="entry name" value="Outer membrane efflux proteins (OEP)"/>
    <property type="match status" value="1"/>
</dbReference>
<accession>A0A485B4B8</accession>
<feature type="region of interest" description="Disordered" evidence="1">
    <location>
        <begin position="73"/>
        <end position="96"/>
    </location>
</feature>
<organism evidence="2 3">
    <name type="scientific">Raoultella planticola</name>
    <name type="common">Klebsiella planticola</name>
    <dbReference type="NCBI Taxonomy" id="575"/>
    <lineage>
        <taxon>Bacteria</taxon>
        <taxon>Pseudomonadati</taxon>
        <taxon>Pseudomonadota</taxon>
        <taxon>Gammaproteobacteria</taxon>
        <taxon>Enterobacterales</taxon>
        <taxon>Enterobacteriaceae</taxon>
        <taxon>Klebsiella/Raoultella group</taxon>
        <taxon>Raoultella</taxon>
    </lineage>
</organism>
<dbReference type="AlphaFoldDB" id="A0A485B4B8"/>